<comment type="caution">
    <text evidence="1">The sequence shown here is derived from an EMBL/GenBank/DDBJ whole genome shotgun (WGS) entry which is preliminary data.</text>
</comment>
<protein>
    <submittedName>
        <fullName evidence="1">Uncharacterized protein</fullName>
    </submittedName>
</protein>
<dbReference type="OrthoDB" id="9256141at2"/>
<proteinExistence type="predicted"/>
<name>A0A166IFY1_NODSP</name>
<dbReference type="EMBL" id="LWAJ01000251">
    <property type="protein sequence ID" value="KZL48350.1"/>
    <property type="molecule type" value="Genomic_DNA"/>
</dbReference>
<gene>
    <name evidence="1" type="ORF">A2T98_18465</name>
</gene>
<reference evidence="1 2" key="1">
    <citation type="submission" date="2016-04" db="EMBL/GenBank/DDBJ databases">
        <title>Draft Genome Assembly of the Bloom-forming Cyanobacterium Nodularia spumigena Strain CENA596 in Shrimp Production Ponds.</title>
        <authorList>
            <person name="Popin R.V."/>
            <person name="Rigonato J."/>
            <person name="Abreu V.A."/>
            <person name="Andreote A.P."/>
            <person name="Silveira S.B."/>
            <person name="Odebrecht C."/>
            <person name="Fiore M.F."/>
        </authorList>
    </citation>
    <scope>NUCLEOTIDE SEQUENCE [LARGE SCALE GENOMIC DNA]</scope>
    <source>
        <strain evidence="1 2">CENA596</strain>
    </source>
</reference>
<organism evidence="1 2">
    <name type="scientific">Nodularia spumigena CENA596</name>
    <dbReference type="NCBI Taxonomy" id="1819295"/>
    <lineage>
        <taxon>Bacteria</taxon>
        <taxon>Bacillati</taxon>
        <taxon>Cyanobacteriota</taxon>
        <taxon>Cyanophyceae</taxon>
        <taxon>Nostocales</taxon>
        <taxon>Nodulariaceae</taxon>
        <taxon>Nodularia</taxon>
    </lineage>
</organism>
<dbReference type="RefSeq" id="WP_063874026.1">
    <property type="nucleotide sequence ID" value="NZ_CAWMRI010000251.1"/>
</dbReference>
<evidence type="ECO:0000313" key="2">
    <source>
        <dbReference type="Proteomes" id="UP000076555"/>
    </source>
</evidence>
<accession>A0A166IFY1</accession>
<dbReference type="AlphaFoldDB" id="A0A166IFY1"/>
<sequence length="444" mass="51573">MTRNKTSSIKKVVVKIQAVINIEEKYTIYGDKTCEKWLEFLTIDNKIRLFPNFYSAWLIYENENYLVLVNHKFKYRIPSFLQEENLNSGAWVAIIDELDLPLTGDTDILKEILGSEWDTNPTGFKEVNVDTVIGDYSLKDCFTSIFLYKIINTFIHKEELNQITGIVLTESESSCLLPYSTEVLQEFKNTFGRGNKYIPFENIVASYVASDFKFAYLDLYRCIEGLQPLYFLKDFYDKFTLKGKSVQDFYIDFYETTKLEPKLEDSLKKLLASIDINYLYADKPNGSASSYLYKLRNQIVHLRPKQSNDLVPKSIDIWNFLMLDMLIIIQNLYTANEDLLTLQASSKEAEIEATFTALANQWHEENRGVSSTNQMCMHPAYQQIIGMGEPVIPLLLRELEKNSGCWFWALKSISREDPVSPESRGNTKEMTQAWLEWGKQRGYR</sequence>
<evidence type="ECO:0000313" key="1">
    <source>
        <dbReference type="EMBL" id="KZL48350.1"/>
    </source>
</evidence>
<dbReference type="Proteomes" id="UP000076555">
    <property type="component" value="Unassembled WGS sequence"/>
</dbReference>